<evidence type="ECO:0000256" key="1">
    <source>
        <dbReference type="SAM" id="Phobius"/>
    </source>
</evidence>
<dbReference type="Pfam" id="PF13548">
    <property type="entry name" value="DUF4126"/>
    <property type="match status" value="1"/>
</dbReference>
<organism evidence="3 4">
    <name type="scientific">Edaphobacter acidisoli</name>
    <dbReference type="NCBI Taxonomy" id="2040573"/>
    <lineage>
        <taxon>Bacteria</taxon>
        <taxon>Pseudomonadati</taxon>
        <taxon>Acidobacteriota</taxon>
        <taxon>Terriglobia</taxon>
        <taxon>Terriglobales</taxon>
        <taxon>Acidobacteriaceae</taxon>
        <taxon>Edaphobacter</taxon>
    </lineage>
</organism>
<protein>
    <recommendedName>
        <fullName evidence="2">DUF4126 domain-containing protein</fullName>
    </recommendedName>
</protein>
<feature type="domain" description="DUF4126" evidence="2">
    <location>
        <begin position="15"/>
        <end position="157"/>
    </location>
</feature>
<comment type="caution">
    <text evidence="3">The sequence shown here is derived from an EMBL/GenBank/DDBJ whole genome shotgun (WGS) entry which is preliminary data.</text>
</comment>
<evidence type="ECO:0000313" key="3">
    <source>
        <dbReference type="EMBL" id="GGA71704.1"/>
    </source>
</evidence>
<dbReference type="InterPro" id="IPR025196">
    <property type="entry name" value="DUF4126"/>
</dbReference>
<reference evidence="3" key="2">
    <citation type="submission" date="2020-09" db="EMBL/GenBank/DDBJ databases">
        <authorList>
            <person name="Sun Q."/>
            <person name="Zhou Y."/>
        </authorList>
    </citation>
    <scope>NUCLEOTIDE SEQUENCE</scope>
    <source>
        <strain evidence="3">CGMCC 1.15447</strain>
    </source>
</reference>
<keyword evidence="1" id="KW-0812">Transmembrane</keyword>
<dbReference type="AlphaFoldDB" id="A0A916W6B4"/>
<keyword evidence="1" id="KW-0472">Membrane</keyword>
<keyword evidence="1" id="KW-1133">Transmembrane helix</keyword>
<evidence type="ECO:0000259" key="2">
    <source>
        <dbReference type="Pfam" id="PF13548"/>
    </source>
</evidence>
<accession>A0A916W6B4</accession>
<name>A0A916W6B4_9BACT</name>
<reference evidence="3" key="1">
    <citation type="journal article" date="2014" name="Int. J. Syst. Evol. Microbiol.">
        <title>Complete genome sequence of Corynebacterium casei LMG S-19264T (=DSM 44701T), isolated from a smear-ripened cheese.</title>
        <authorList>
            <consortium name="US DOE Joint Genome Institute (JGI-PGF)"/>
            <person name="Walter F."/>
            <person name="Albersmeier A."/>
            <person name="Kalinowski J."/>
            <person name="Ruckert C."/>
        </authorList>
    </citation>
    <scope>NUCLEOTIDE SEQUENCE</scope>
    <source>
        <strain evidence="3">CGMCC 1.15447</strain>
    </source>
</reference>
<feature type="transmembrane region" description="Helical" evidence="1">
    <location>
        <begin position="109"/>
        <end position="126"/>
    </location>
</feature>
<dbReference type="Proteomes" id="UP000648801">
    <property type="component" value="Unassembled WGS sequence"/>
</dbReference>
<gene>
    <name evidence="3" type="ORF">GCM10011507_24140</name>
</gene>
<proteinExistence type="predicted"/>
<keyword evidence="4" id="KW-1185">Reference proteome</keyword>
<dbReference type="EMBL" id="BMJB01000001">
    <property type="protein sequence ID" value="GGA71704.1"/>
    <property type="molecule type" value="Genomic_DNA"/>
</dbReference>
<dbReference type="RefSeq" id="WP_188759493.1">
    <property type="nucleotide sequence ID" value="NZ_BMJB01000001.1"/>
</dbReference>
<sequence length="162" mass="17541">MAMEVISWLIALPLLGTVTGLRTFTPLAVLSWFAYSGALQVQYGWDLWMAKLPVAIFFTVIAICELIADKQPWMLDRIILPSVLFKVVLGAFVGAVVADGLNGPELEGIILGVLSVLVGTYGGYLIRKELVVRLRYADCNVALVEDAVAVLCAIFALRVVTG</sequence>
<feature type="transmembrane region" description="Helical" evidence="1">
    <location>
        <begin position="78"/>
        <end position="97"/>
    </location>
</feature>
<feature type="transmembrane region" description="Helical" evidence="1">
    <location>
        <begin position="47"/>
        <end position="66"/>
    </location>
</feature>
<evidence type="ECO:0000313" key="4">
    <source>
        <dbReference type="Proteomes" id="UP000648801"/>
    </source>
</evidence>